<keyword evidence="2" id="KW-1185">Reference proteome</keyword>
<sequence length="264" mass="30189">MESCISKSLQLWDADLLSSAFNKIPWFRFFNANFIWQFGKKHVFTTHIPTGVGGETSLSANQHSSLVDMFSPTNLSDFEEERDIERKLMLLLRYQTSNATWRRDEQLEKPSQQAILLLCTPSETHCHVSLINAVNYLGNGKGAILFYANNRLQTIARPAVGQEDADVTGTLKRGAFFLFSFLQRVLFFLHHVRIRSLRISPYRSRISLSTPCKQAKKISTLYVKQVIDYLADSIKIFIKAAIIFPIDDEAMVKELHCNKCHKAI</sequence>
<dbReference type="Proteomes" id="UP000807504">
    <property type="component" value="Unassembled WGS sequence"/>
</dbReference>
<comment type="caution">
    <text evidence="1">The sequence shown here is derived from an EMBL/GenBank/DDBJ whole genome shotgun (WGS) entry which is preliminary data.</text>
</comment>
<evidence type="ECO:0000313" key="2">
    <source>
        <dbReference type="Proteomes" id="UP000807504"/>
    </source>
</evidence>
<reference evidence="1" key="1">
    <citation type="journal article" date="2020" name="bioRxiv">
        <title>Chromosome-level reference genome of the European wasp spider Argiope bruennichi: a resource for studies on range expansion and evolutionary adaptation.</title>
        <authorList>
            <person name="Sheffer M.M."/>
            <person name="Hoppe A."/>
            <person name="Krehenwinkel H."/>
            <person name="Uhl G."/>
            <person name="Kuss A.W."/>
            <person name="Jensen L."/>
            <person name="Jensen C."/>
            <person name="Gillespie R.G."/>
            <person name="Hoff K.J."/>
            <person name="Prost S."/>
        </authorList>
    </citation>
    <scope>NUCLEOTIDE SEQUENCE</scope>
</reference>
<gene>
    <name evidence="1" type="ORF">HNY73_021183</name>
</gene>
<evidence type="ECO:0000313" key="1">
    <source>
        <dbReference type="EMBL" id="KAF8768352.1"/>
    </source>
</evidence>
<reference evidence="1" key="2">
    <citation type="submission" date="2020-06" db="EMBL/GenBank/DDBJ databases">
        <authorList>
            <person name="Sheffer M."/>
        </authorList>
    </citation>
    <scope>NUCLEOTIDE SEQUENCE</scope>
</reference>
<dbReference type="AlphaFoldDB" id="A0A8T0EBZ8"/>
<organism evidence="1 2">
    <name type="scientific">Argiope bruennichi</name>
    <name type="common">Wasp spider</name>
    <name type="synonym">Aranea bruennichi</name>
    <dbReference type="NCBI Taxonomy" id="94029"/>
    <lineage>
        <taxon>Eukaryota</taxon>
        <taxon>Metazoa</taxon>
        <taxon>Ecdysozoa</taxon>
        <taxon>Arthropoda</taxon>
        <taxon>Chelicerata</taxon>
        <taxon>Arachnida</taxon>
        <taxon>Araneae</taxon>
        <taxon>Araneomorphae</taxon>
        <taxon>Entelegynae</taxon>
        <taxon>Araneoidea</taxon>
        <taxon>Araneidae</taxon>
        <taxon>Argiope</taxon>
    </lineage>
</organism>
<proteinExistence type="predicted"/>
<protein>
    <submittedName>
        <fullName evidence="1">Uncharacterized protein</fullName>
    </submittedName>
</protein>
<name>A0A8T0EBZ8_ARGBR</name>
<dbReference type="EMBL" id="JABXBU010002230">
    <property type="protein sequence ID" value="KAF8768352.1"/>
    <property type="molecule type" value="Genomic_DNA"/>
</dbReference>
<accession>A0A8T0EBZ8</accession>